<dbReference type="SUPFAM" id="SSF48317">
    <property type="entry name" value="Acid phosphatase/Vanadium-dependent haloperoxidase"/>
    <property type="match status" value="1"/>
</dbReference>
<name>A0A3M9NQR3_9BACT</name>
<dbReference type="OrthoDB" id="9789113at2"/>
<comment type="caution">
    <text evidence="3">The sequence shown here is derived from an EMBL/GenBank/DDBJ whole genome shotgun (WGS) entry which is preliminary data.</text>
</comment>
<feature type="transmembrane region" description="Helical" evidence="1">
    <location>
        <begin position="172"/>
        <end position="192"/>
    </location>
</feature>
<gene>
    <name evidence="3" type="ORF">EFY79_01790</name>
</gene>
<feature type="transmembrane region" description="Helical" evidence="1">
    <location>
        <begin position="46"/>
        <end position="62"/>
    </location>
</feature>
<dbReference type="AlphaFoldDB" id="A0A3M9NQR3"/>
<sequence>MNLLEIQNASFLPEAIKQLDYNLFYRMNGLWHNSFFDVFFPFIREPTLWVPFYFFLIVFATLNFKVKGWIWVVFFLANAGISDYVSSHLIKENFFRLRPCRDPALFDHIRFLVSYCPVSSSFTSSHAVNHFAAAMFIFTTFRKTLSSFWALMFIWAGAISYAQVYVGVHFPFDVFCGMIAGLILGYIPATIFNRKFGLELPH</sequence>
<keyword evidence="1" id="KW-0812">Transmembrane</keyword>
<reference evidence="3 4" key="1">
    <citation type="submission" date="2018-11" db="EMBL/GenBank/DDBJ databases">
        <title>Draft genome sequence of Ferruginibacter sp. BO-59.</title>
        <authorList>
            <person name="Im W.T."/>
        </authorList>
    </citation>
    <scope>NUCLEOTIDE SEQUENCE [LARGE SCALE GENOMIC DNA]</scope>
    <source>
        <strain evidence="3 4">BO-59</strain>
    </source>
</reference>
<evidence type="ECO:0000313" key="4">
    <source>
        <dbReference type="Proteomes" id="UP000267223"/>
    </source>
</evidence>
<dbReference type="EMBL" id="RJJR01000001">
    <property type="protein sequence ID" value="RNI40060.1"/>
    <property type="molecule type" value="Genomic_DNA"/>
</dbReference>
<evidence type="ECO:0000259" key="2">
    <source>
        <dbReference type="SMART" id="SM00014"/>
    </source>
</evidence>
<protein>
    <submittedName>
        <fullName evidence="3">Phosphatase PAP2 family protein</fullName>
    </submittedName>
</protein>
<dbReference type="InterPro" id="IPR000326">
    <property type="entry name" value="PAP2/HPO"/>
</dbReference>
<feature type="transmembrane region" description="Helical" evidence="1">
    <location>
        <begin position="148"/>
        <end position="166"/>
    </location>
</feature>
<dbReference type="Proteomes" id="UP000267223">
    <property type="component" value="Unassembled WGS sequence"/>
</dbReference>
<dbReference type="RefSeq" id="WP_123118950.1">
    <property type="nucleotide sequence ID" value="NZ_RJJR01000001.1"/>
</dbReference>
<feature type="domain" description="Phosphatidic acid phosphatase type 2/haloperoxidase" evidence="2">
    <location>
        <begin position="72"/>
        <end position="189"/>
    </location>
</feature>
<dbReference type="SMART" id="SM00014">
    <property type="entry name" value="acidPPc"/>
    <property type="match status" value="1"/>
</dbReference>
<keyword evidence="1" id="KW-1133">Transmembrane helix</keyword>
<evidence type="ECO:0000313" key="3">
    <source>
        <dbReference type="EMBL" id="RNI40060.1"/>
    </source>
</evidence>
<organism evidence="3 4">
    <name type="scientific">Hanamia caeni</name>
    <dbReference type="NCBI Taxonomy" id="2294116"/>
    <lineage>
        <taxon>Bacteria</taxon>
        <taxon>Pseudomonadati</taxon>
        <taxon>Bacteroidota</taxon>
        <taxon>Chitinophagia</taxon>
        <taxon>Chitinophagales</taxon>
        <taxon>Chitinophagaceae</taxon>
        <taxon>Hanamia</taxon>
    </lineage>
</organism>
<keyword evidence="1" id="KW-0472">Membrane</keyword>
<evidence type="ECO:0000256" key="1">
    <source>
        <dbReference type="SAM" id="Phobius"/>
    </source>
</evidence>
<dbReference type="Gene3D" id="1.20.144.10">
    <property type="entry name" value="Phosphatidic acid phosphatase type 2/haloperoxidase"/>
    <property type="match status" value="1"/>
</dbReference>
<dbReference type="InterPro" id="IPR036938">
    <property type="entry name" value="PAP2/HPO_sf"/>
</dbReference>
<dbReference type="Pfam" id="PF01569">
    <property type="entry name" value="PAP2"/>
    <property type="match status" value="1"/>
</dbReference>
<feature type="transmembrane region" description="Helical" evidence="1">
    <location>
        <begin position="68"/>
        <end position="86"/>
    </location>
</feature>
<proteinExistence type="predicted"/>
<accession>A0A3M9NQR3</accession>
<keyword evidence="4" id="KW-1185">Reference proteome</keyword>